<dbReference type="Proteomes" id="UP000027997">
    <property type="component" value="Unassembled WGS sequence"/>
</dbReference>
<dbReference type="SUPFAM" id="SSF53067">
    <property type="entry name" value="Actin-like ATPase domain"/>
    <property type="match status" value="2"/>
</dbReference>
<dbReference type="InterPro" id="IPR002731">
    <property type="entry name" value="ATPase_BadF"/>
</dbReference>
<dbReference type="PANTHER" id="PTHR43190">
    <property type="entry name" value="N-ACETYL-D-GLUCOSAMINE KINASE"/>
    <property type="match status" value="1"/>
</dbReference>
<sequence length="298" mass="31139">MASAPLKETDSKQPLLLGVDGGGTSCRARIADLDGNILGEGFAGSANPRTGLDSACNAIMQATREAMDKAGLRENDFGRMNAGLGLAGVNQKKERDLVLGWGFPFAGIFLETDAYAACMGAFNGQDGAILILGTGSCGASLIDGEMKTLGGWGFPISDHGSGASLGLAAVRYSLLAHEGMKEETPLSKAIMATFDNSPENAVAWQDSALPRDYGSYGPVVVEYLSKGDKLAEQLIRKSAEDAAMMIRVLHQRGANQCALVGGLSEFVMPWLPEDVVSIATLPQGDAMHGALLMAAKLI</sequence>
<reference evidence="2 3" key="1">
    <citation type="submission" date="2014-06" db="EMBL/GenBank/DDBJ databases">
        <title>Whole Genome Sequences of Three Symbiotic Endozoicomonas Bacteria.</title>
        <authorList>
            <person name="Neave M.J."/>
            <person name="Apprill A."/>
            <person name="Voolstra C.R."/>
        </authorList>
    </citation>
    <scope>NUCLEOTIDE SEQUENCE [LARGE SCALE GENOMIC DNA]</scope>
    <source>
        <strain evidence="2 3">DSM 22380</strain>
    </source>
</reference>
<proteinExistence type="predicted"/>
<evidence type="ECO:0000313" key="3">
    <source>
        <dbReference type="Proteomes" id="UP000027997"/>
    </source>
</evidence>
<dbReference type="PANTHER" id="PTHR43190:SF3">
    <property type="entry name" value="N-ACETYL-D-GLUCOSAMINE KINASE"/>
    <property type="match status" value="1"/>
</dbReference>
<protein>
    <submittedName>
        <fullName evidence="2">N-acetylglucosamine kinase</fullName>
    </submittedName>
</protein>
<dbReference type="AlphaFoldDB" id="A0A081KFV7"/>
<dbReference type="InterPro" id="IPR043129">
    <property type="entry name" value="ATPase_NBD"/>
</dbReference>
<gene>
    <name evidence="2" type="ORF">GV64_21995</name>
</gene>
<keyword evidence="3" id="KW-1185">Reference proteome</keyword>
<dbReference type="Gene3D" id="3.30.420.40">
    <property type="match status" value="2"/>
</dbReference>
<dbReference type="Pfam" id="PF01869">
    <property type="entry name" value="BcrAD_BadFG"/>
    <property type="match status" value="1"/>
</dbReference>
<dbReference type="eggNOG" id="COG2971">
    <property type="taxonomic scope" value="Bacteria"/>
</dbReference>
<comment type="caution">
    <text evidence="2">The sequence shown here is derived from an EMBL/GenBank/DDBJ whole genome shotgun (WGS) entry which is preliminary data.</text>
</comment>
<evidence type="ECO:0000313" key="2">
    <source>
        <dbReference type="EMBL" id="KEI73033.1"/>
    </source>
</evidence>
<keyword evidence="2" id="KW-0808">Transferase</keyword>
<dbReference type="GO" id="GO:0016301">
    <property type="term" value="F:kinase activity"/>
    <property type="evidence" value="ECO:0007669"/>
    <property type="project" value="UniProtKB-KW"/>
</dbReference>
<dbReference type="EMBL" id="JOJP01000001">
    <property type="protein sequence ID" value="KEI73033.1"/>
    <property type="molecule type" value="Genomic_DNA"/>
</dbReference>
<dbReference type="RefSeq" id="WP_020581749.1">
    <property type="nucleotide sequence ID" value="NZ_JOJP01000001.1"/>
</dbReference>
<dbReference type="CDD" id="cd24082">
    <property type="entry name" value="ASKHA_NBD_GspK-like"/>
    <property type="match status" value="1"/>
</dbReference>
<dbReference type="InterPro" id="IPR052519">
    <property type="entry name" value="Euk-type_GlcNAc_Kinase"/>
</dbReference>
<dbReference type="STRING" id="305900.GV64_21995"/>
<keyword evidence="2" id="KW-0418">Kinase</keyword>
<accession>A0A081KFV7</accession>
<feature type="domain" description="ATPase BadF/BadG/BcrA/BcrD type" evidence="1">
    <location>
        <begin position="17"/>
        <end position="294"/>
    </location>
</feature>
<organism evidence="2 3">
    <name type="scientific">Endozoicomonas elysicola</name>
    <dbReference type="NCBI Taxonomy" id="305900"/>
    <lineage>
        <taxon>Bacteria</taxon>
        <taxon>Pseudomonadati</taxon>
        <taxon>Pseudomonadota</taxon>
        <taxon>Gammaproteobacteria</taxon>
        <taxon>Oceanospirillales</taxon>
        <taxon>Endozoicomonadaceae</taxon>
        <taxon>Endozoicomonas</taxon>
    </lineage>
</organism>
<name>A0A081KFV7_9GAMM</name>
<evidence type="ECO:0000259" key="1">
    <source>
        <dbReference type="Pfam" id="PF01869"/>
    </source>
</evidence>